<name>A0A9Q1DUF9_CONCO</name>
<feature type="compositionally biased region" description="Basic and acidic residues" evidence="1">
    <location>
        <begin position="225"/>
        <end position="235"/>
    </location>
</feature>
<evidence type="ECO:0000313" key="2">
    <source>
        <dbReference type="EMBL" id="KAJ8282047.1"/>
    </source>
</evidence>
<feature type="region of interest" description="Disordered" evidence="1">
    <location>
        <begin position="467"/>
        <end position="530"/>
    </location>
</feature>
<feature type="compositionally biased region" description="Basic residues" evidence="1">
    <location>
        <begin position="151"/>
        <end position="166"/>
    </location>
</feature>
<gene>
    <name evidence="2" type="ORF">COCON_G00045660</name>
</gene>
<feature type="compositionally biased region" description="Basic and acidic residues" evidence="1">
    <location>
        <begin position="467"/>
        <end position="476"/>
    </location>
</feature>
<feature type="region of interest" description="Disordered" evidence="1">
    <location>
        <begin position="430"/>
        <end position="454"/>
    </location>
</feature>
<reference evidence="2" key="1">
    <citation type="journal article" date="2023" name="Science">
        <title>Genome structures resolve the early diversification of teleost fishes.</title>
        <authorList>
            <person name="Parey E."/>
            <person name="Louis A."/>
            <person name="Montfort J."/>
            <person name="Bouchez O."/>
            <person name="Roques C."/>
            <person name="Iampietro C."/>
            <person name="Lluch J."/>
            <person name="Castinel A."/>
            <person name="Donnadieu C."/>
            <person name="Desvignes T."/>
            <person name="Floi Bucao C."/>
            <person name="Jouanno E."/>
            <person name="Wen M."/>
            <person name="Mejri S."/>
            <person name="Dirks R."/>
            <person name="Jansen H."/>
            <person name="Henkel C."/>
            <person name="Chen W.J."/>
            <person name="Zahm M."/>
            <person name="Cabau C."/>
            <person name="Klopp C."/>
            <person name="Thompson A.W."/>
            <person name="Robinson-Rechavi M."/>
            <person name="Braasch I."/>
            <person name="Lecointre G."/>
            <person name="Bobe J."/>
            <person name="Postlethwait J.H."/>
            <person name="Berthelot C."/>
            <person name="Roest Crollius H."/>
            <person name="Guiguen Y."/>
        </authorList>
    </citation>
    <scope>NUCLEOTIDE SEQUENCE</scope>
    <source>
        <strain evidence="2">Concon-B</strain>
    </source>
</reference>
<comment type="caution">
    <text evidence="2">The sequence shown here is derived from an EMBL/GenBank/DDBJ whole genome shotgun (WGS) entry which is preliminary data.</text>
</comment>
<feature type="region of interest" description="Disordered" evidence="1">
    <location>
        <begin position="332"/>
        <end position="393"/>
    </location>
</feature>
<proteinExistence type="predicted"/>
<dbReference type="Proteomes" id="UP001152803">
    <property type="component" value="Unassembled WGS sequence"/>
</dbReference>
<dbReference type="OrthoDB" id="660555at2759"/>
<protein>
    <submittedName>
        <fullName evidence="2">Uncharacterized protein</fullName>
    </submittedName>
</protein>
<feature type="compositionally biased region" description="Polar residues" evidence="1">
    <location>
        <begin position="185"/>
        <end position="203"/>
    </location>
</feature>
<evidence type="ECO:0000256" key="1">
    <source>
        <dbReference type="SAM" id="MobiDB-lite"/>
    </source>
</evidence>
<feature type="compositionally biased region" description="Polar residues" evidence="1">
    <location>
        <begin position="346"/>
        <end position="355"/>
    </location>
</feature>
<dbReference type="AlphaFoldDB" id="A0A9Q1DUF9"/>
<feature type="region of interest" description="Disordered" evidence="1">
    <location>
        <begin position="183"/>
        <end position="244"/>
    </location>
</feature>
<accession>A0A9Q1DUF9</accession>
<feature type="compositionally biased region" description="Polar residues" evidence="1">
    <location>
        <begin position="501"/>
        <end position="514"/>
    </location>
</feature>
<organism evidence="2 3">
    <name type="scientific">Conger conger</name>
    <name type="common">Conger eel</name>
    <name type="synonym">Muraena conger</name>
    <dbReference type="NCBI Taxonomy" id="82655"/>
    <lineage>
        <taxon>Eukaryota</taxon>
        <taxon>Metazoa</taxon>
        <taxon>Chordata</taxon>
        <taxon>Craniata</taxon>
        <taxon>Vertebrata</taxon>
        <taxon>Euteleostomi</taxon>
        <taxon>Actinopterygii</taxon>
        <taxon>Neopterygii</taxon>
        <taxon>Teleostei</taxon>
        <taxon>Anguilliformes</taxon>
        <taxon>Congridae</taxon>
        <taxon>Conger</taxon>
    </lineage>
</organism>
<evidence type="ECO:0000313" key="3">
    <source>
        <dbReference type="Proteomes" id="UP001152803"/>
    </source>
</evidence>
<sequence>MEEACSPIAKHKDPNGFVNRVFNVSLDVENVTGAVQIQDPGQGDAPASGPSQEDGERVATGRKPRTAGIWRILTRRKTTIGSERRPHSMILPGENSPQLSFVDKVRSFKKLKPPSIFKERSFKLYGVKCGSTLKDDPDIQSPSREYPGQTHSRRRPFRSKGKRHSYAGRTKEFDCSFEDVDLTRPSENNQQLPHDMSSSQNGSKGAPNSKVKAHPNFSNSNNSSAHDEHPWRDCPKTPQGGRRLRGADVWGYLRKISLMGKGSSGMSGKSFDSELHTLDKTIDSDCASADFECIRDHSPPPAAPAADSKGGHFRGLFRFFSSVAETARKWRNSAQSFSPPEGERSQLGSPCSQRSGLFAHNVPLHPGNEDKGATAMSLNSNSGRGSPADLGGVPVAATSPTWRERRPVSVYTPQLSLQCPVLEEGVVFSGQDGPSSPLWKRRAGPCEPGEPVMRRPVTRRRPHSVIDGHVPMETEPMHPLTPMSRPPGLSPRHPPMRATLQRCQSLPLSQSTPSGLERAGWTSSSPRPGAALKLQSDATWHGGHTGTIRRRLLRPGSEQLHINMCSLVT</sequence>
<feature type="region of interest" description="Disordered" evidence="1">
    <location>
        <begin position="37"/>
        <end position="64"/>
    </location>
</feature>
<feature type="compositionally biased region" description="Pro residues" evidence="1">
    <location>
        <begin position="484"/>
        <end position="493"/>
    </location>
</feature>
<keyword evidence="3" id="KW-1185">Reference proteome</keyword>
<dbReference type="EMBL" id="JAFJMO010000003">
    <property type="protein sequence ID" value="KAJ8282047.1"/>
    <property type="molecule type" value="Genomic_DNA"/>
</dbReference>
<feature type="region of interest" description="Disordered" evidence="1">
    <location>
        <begin position="131"/>
        <end position="168"/>
    </location>
</feature>